<evidence type="ECO:0008006" key="4">
    <source>
        <dbReference type="Google" id="ProtNLM"/>
    </source>
</evidence>
<evidence type="ECO:0000313" key="3">
    <source>
        <dbReference type="Proteomes" id="UP000234545"/>
    </source>
</evidence>
<proteinExistence type="predicted"/>
<comment type="caution">
    <text evidence="2">The sequence shown here is derived from an EMBL/GenBank/DDBJ whole genome shotgun (WGS) entry which is preliminary data.</text>
</comment>
<reference evidence="2 3" key="1">
    <citation type="submission" date="2017-12" db="EMBL/GenBank/DDBJ databases">
        <title>Phylogenetic diversity of female urinary microbiome.</title>
        <authorList>
            <person name="Thomas-White K."/>
            <person name="Wolfe A.J."/>
        </authorList>
    </citation>
    <scope>NUCLEOTIDE SEQUENCE [LARGE SCALE GENOMIC DNA]</scope>
    <source>
        <strain evidence="2 3">UMB0250</strain>
    </source>
</reference>
<sequence>MRSDMNRIVVTSGPTHVDTDALIMACSRLRESEESLSALIASTRSAQDHARLGIGLSPTAYTAVSAIEEVASLMTYLRAKLSAFADSIAYCAAIYSGADSRAVALLSSTHNDSPIFNLNLSQSNLKEPAPGFPMIAQWLRENTWDVRSRNLDVLSAILAFMFGRSDGLTALRFERDLDAFSFGVLHPFGAWRGVPGSSTKQVAGYAASWSSGIGALFFGNVTGVEIQTGSSSGVGRGHRIIKAVKEGFAPILAASPHTPFALSVLSIVGGVGQGIGAIRSHPTQCVVTPSTSDIRPAMSTPTPISTVDTPLKPSQLLESLSGLKSGGEEGQIKIIRHTTPIPSDASSSGGSRTRSSWSIVIRGTQKWSAGGSNPQDMLTNFEGVAGRESDQSRAVLEAMKMAGIKADEPVEFVGHSQGGIIAAQLATSSDVNQKYHVVSALTAGSPIGGSQAPSQVHVLALENTRDLVPALDGGATSQGVTTVHFDGQTYIPAEKQGQNLVAHDIETYRNLLGDIEDRQNEPGLTKVKEWEEHRTESLGLTEQTTSQAYVFDTRRIHD</sequence>
<name>A0A2I1I585_9ACTO</name>
<dbReference type="AlphaFoldDB" id="A0A2I1I585"/>
<evidence type="ECO:0000256" key="1">
    <source>
        <dbReference type="SAM" id="MobiDB-lite"/>
    </source>
</evidence>
<evidence type="ECO:0000313" key="2">
    <source>
        <dbReference type="EMBL" id="PKY66280.1"/>
    </source>
</evidence>
<dbReference type="Proteomes" id="UP000234545">
    <property type="component" value="Unassembled WGS sequence"/>
</dbReference>
<feature type="region of interest" description="Disordered" evidence="1">
    <location>
        <begin position="290"/>
        <end position="310"/>
    </location>
</feature>
<dbReference type="SUPFAM" id="SSF53474">
    <property type="entry name" value="alpha/beta-Hydrolases"/>
    <property type="match status" value="1"/>
</dbReference>
<protein>
    <recommendedName>
        <fullName evidence="4">Alpha/beta hydrolase</fullName>
    </recommendedName>
</protein>
<dbReference type="InterPro" id="IPR029058">
    <property type="entry name" value="AB_hydrolase_fold"/>
</dbReference>
<accession>A0A2I1I585</accession>
<dbReference type="Gene3D" id="3.40.50.1820">
    <property type="entry name" value="alpha/beta hydrolase"/>
    <property type="match status" value="1"/>
</dbReference>
<gene>
    <name evidence="2" type="ORF">CYJ25_04710</name>
</gene>
<organism evidence="2 3">
    <name type="scientific">Schaalia turicensis</name>
    <dbReference type="NCBI Taxonomy" id="131111"/>
    <lineage>
        <taxon>Bacteria</taxon>
        <taxon>Bacillati</taxon>
        <taxon>Actinomycetota</taxon>
        <taxon>Actinomycetes</taxon>
        <taxon>Actinomycetales</taxon>
        <taxon>Actinomycetaceae</taxon>
        <taxon>Schaalia</taxon>
    </lineage>
</organism>
<feature type="compositionally biased region" description="Polar residues" evidence="1">
    <location>
        <begin position="290"/>
        <end position="308"/>
    </location>
</feature>
<dbReference type="EMBL" id="PKKJ01000004">
    <property type="protein sequence ID" value="PKY66280.1"/>
    <property type="molecule type" value="Genomic_DNA"/>
</dbReference>